<dbReference type="PANTHER" id="PTHR13140">
    <property type="entry name" value="MYOSIN"/>
    <property type="match status" value="1"/>
</dbReference>
<feature type="compositionally biased region" description="Acidic residues" evidence="14">
    <location>
        <begin position="2020"/>
        <end position="2033"/>
    </location>
</feature>
<keyword evidence="20" id="KW-1185">Reference proteome</keyword>
<dbReference type="SUPFAM" id="SSF81296">
    <property type="entry name" value="E set domains"/>
    <property type="match status" value="1"/>
</dbReference>
<dbReference type="Gene3D" id="1.20.120.720">
    <property type="entry name" value="Myosin VI head, motor domain, U50 subdomain"/>
    <property type="match status" value="1"/>
</dbReference>
<dbReference type="Gene3D" id="6.10.220.10">
    <property type="match status" value="1"/>
</dbReference>
<evidence type="ECO:0000256" key="2">
    <source>
        <dbReference type="ARBA" id="ARBA00004496"/>
    </source>
</evidence>
<keyword evidence="9 12" id="KW-0518">Myosin</keyword>
<dbReference type="PANTHER" id="PTHR13140:SF745">
    <property type="entry name" value="UNCONVENTIONAL MYOSIN-VI"/>
    <property type="match status" value="1"/>
</dbReference>
<dbReference type="GO" id="GO:0000146">
    <property type="term" value="F:microfilament motor activity"/>
    <property type="evidence" value="ECO:0007669"/>
    <property type="project" value="TreeGrafter"/>
</dbReference>
<dbReference type="Gene3D" id="2.60.40.150">
    <property type="entry name" value="C2 domain"/>
    <property type="match status" value="1"/>
</dbReference>
<feature type="region of interest" description="Disordered" evidence="14">
    <location>
        <begin position="1752"/>
        <end position="1889"/>
    </location>
</feature>
<dbReference type="InterPro" id="IPR014756">
    <property type="entry name" value="Ig_E-set"/>
</dbReference>
<dbReference type="SUPFAM" id="SSF158702">
    <property type="entry name" value="Sec63 N-terminal domain-like"/>
    <property type="match status" value="1"/>
</dbReference>
<dbReference type="Pfam" id="PF00226">
    <property type="entry name" value="DnaJ"/>
    <property type="match status" value="1"/>
</dbReference>
<dbReference type="InterPro" id="IPR036961">
    <property type="entry name" value="Kinesin_motor_dom_sf"/>
</dbReference>
<dbReference type="CDD" id="cd06257">
    <property type="entry name" value="DnaJ"/>
    <property type="match status" value="1"/>
</dbReference>
<evidence type="ECO:0000256" key="8">
    <source>
        <dbReference type="ARBA" id="ARBA00022860"/>
    </source>
</evidence>
<dbReference type="Gene3D" id="1.10.3380.10">
    <property type="entry name" value="Sec63 N-terminal domain-like domain"/>
    <property type="match status" value="1"/>
</dbReference>
<dbReference type="InterPro" id="IPR027417">
    <property type="entry name" value="P-loop_NTPase"/>
</dbReference>
<dbReference type="InterPro" id="IPR036869">
    <property type="entry name" value="J_dom_sf"/>
</dbReference>
<feature type="region of interest" description="Disordered" evidence="14">
    <location>
        <begin position="541"/>
        <end position="563"/>
    </location>
</feature>
<dbReference type="InterPro" id="IPR001623">
    <property type="entry name" value="DnaJ_domain"/>
</dbReference>
<dbReference type="SUPFAM" id="SSF46565">
    <property type="entry name" value="Chaperone J-domain"/>
    <property type="match status" value="1"/>
</dbReference>
<feature type="transmembrane region" description="Helical" evidence="15">
    <location>
        <begin position="1328"/>
        <end position="1346"/>
    </location>
</feature>
<keyword evidence="15" id="KW-1133">Transmembrane helix</keyword>
<name>A0A814M620_ADIRI</name>
<keyword evidence="8" id="KW-0112">Calmodulin-binding</keyword>
<dbReference type="Gene3D" id="3.30.70.1590">
    <property type="match status" value="1"/>
</dbReference>
<feature type="compositionally biased region" description="Acidic residues" evidence="14">
    <location>
        <begin position="1752"/>
        <end position="1761"/>
    </location>
</feature>
<evidence type="ECO:0000313" key="20">
    <source>
        <dbReference type="Proteomes" id="UP000663828"/>
    </source>
</evidence>
<dbReference type="InterPro" id="IPR004009">
    <property type="entry name" value="SH3_Myosin"/>
</dbReference>
<dbReference type="Gene3D" id="1.20.58.530">
    <property type="match status" value="1"/>
</dbReference>
<comment type="subcellular location">
    <subcellularLocation>
        <location evidence="2">Cytoplasm</location>
    </subcellularLocation>
    <subcellularLocation>
        <location evidence="1">Endoplasmic reticulum membrane</location>
        <topology evidence="1">Multi-pass membrane protein</topology>
    </subcellularLocation>
</comment>
<dbReference type="Pfam" id="PF21521">
    <property type="entry name" value="MYO6_lever"/>
    <property type="match status" value="1"/>
</dbReference>
<dbReference type="PRINTS" id="PR00625">
    <property type="entry name" value="JDOMAIN"/>
</dbReference>
<organism evidence="19 20">
    <name type="scientific">Adineta ricciae</name>
    <name type="common">Rotifer</name>
    <dbReference type="NCBI Taxonomy" id="249248"/>
    <lineage>
        <taxon>Eukaryota</taxon>
        <taxon>Metazoa</taxon>
        <taxon>Spiralia</taxon>
        <taxon>Gnathifera</taxon>
        <taxon>Rotifera</taxon>
        <taxon>Eurotatoria</taxon>
        <taxon>Bdelloidea</taxon>
        <taxon>Adinetida</taxon>
        <taxon>Adinetidae</taxon>
        <taxon>Adineta</taxon>
    </lineage>
</organism>
<dbReference type="GO" id="GO:0005789">
    <property type="term" value="C:endoplasmic reticulum membrane"/>
    <property type="evidence" value="ECO:0007669"/>
    <property type="project" value="UniProtKB-SubCell"/>
</dbReference>
<proteinExistence type="inferred from homology"/>
<evidence type="ECO:0000256" key="12">
    <source>
        <dbReference type="PROSITE-ProRule" id="PRU00782"/>
    </source>
</evidence>
<keyword evidence="15" id="KW-0472">Membrane</keyword>
<dbReference type="InterPro" id="IPR008989">
    <property type="entry name" value="Myosin_S1_N"/>
</dbReference>
<keyword evidence="10 12" id="KW-0505">Motor protein</keyword>
<keyword evidence="5" id="KW-0597">Phosphoprotein</keyword>
<dbReference type="InterPro" id="IPR036114">
    <property type="entry name" value="MYSc_Myo6"/>
</dbReference>
<dbReference type="PROSITE" id="PS50076">
    <property type="entry name" value="DNAJ_2"/>
    <property type="match status" value="1"/>
</dbReference>
<dbReference type="SMART" id="SM00242">
    <property type="entry name" value="MYSc"/>
    <property type="match status" value="1"/>
</dbReference>
<dbReference type="Proteomes" id="UP000663828">
    <property type="component" value="Unassembled WGS sequence"/>
</dbReference>
<dbReference type="GO" id="GO:0005886">
    <property type="term" value="C:plasma membrane"/>
    <property type="evidence" value="ECO:0007669"/>
    <property type="project" value="TreeGrafter"/>
</dbReference>
<dbReference type="CDD" id="cd01382">
    <property type="entry name" value="MYSc_Myo6"/>
    <property type="match status" value="1"/>
</dbReference>
<feature type="compositionally biased region" description="Polar residues" evidence="14">
    <location>
        <begin position="1126"/>
        <end position="1140"/>
    </location>
</feature>
<dbReference type="GO" id="GO:0030048">
    <property type="term" value="P:actin filament-based movement"/>
    <property type="evidence" value="ECO:0007669"/>
    <property type="project" value="TreeGrafter"/>
</dbReference>
<feature type="region of interest" description="Disordered" evidence="14">
    <location>
        <begin position="1115"/>
        <end position="1149"/>
    </location>
</feature>
<dbReference type="PRINTS" id="PR00193">
    <property type="entry name" value="MYOSINHEAVY"/>
</dbReference>
<feature type="transmembrane region" description="Helical" evidence="15">
    <location>
        <begin position="1445"/>
        <end position="1467"/>
    </location>
</feature>
<dbReference type="Pfam" id="PF16521">
    <property type="entry name" value="Myosin-VI_CBD"/>
    <property type="match status" value="1"/>
</dbReference>
<evidence type="ECO:0000256" key="14">
    <source>
        <dbReference type="SAM" id="MobiDB-lite"/>
    </source>
</evidence>
<evidence type="ECO:0000256" key="4">
    <source>
        <dbReference type="ARBA" id="ARBA00022490"/>
    </source>
</evidence>
<evidence type="ECO:0000256" key="3">
    <source>
        <dbReference type="ARBA" id="ARBA00008314"/>
    </source>
</evidence>
<dbReference type="CDD" id="cd21759">
    <property type="entry name" value="CBD_MYO6-like"/>
    <property type="match status" value="1"/>
</dbReference>
<dbReference type="Pfam" id="PF02889">
    <property type="entry name" value="Sec63"/>
    <property type="match status" value="1"/>
</dbReference>
<evidence type="ECO:0000256" key="1">
    <source>
        <dbReference type="ARBA" id="ARBA00004477"/>
    </source>
</evidence>
<protein>
    <recommendedName>
        <fullName evidence="21">Unconventional myosin-VI</fullName>
    </recommendedName>
</protein>
<dbReference type="CDD" id="cd21958">
    <property type="entry name" value="MyUb_Myo6"/>
    <property type="match status" value="1"/>
</dbReference>
<evidence type="ECO:0000256" key="11">
    <source>
        <dbReference type="ARBA" id="ARBA00023203"/>
    </source>
</evidence>
<feature type="coiled-coil region" evidence="13">
    <location>
        <begin position="843"/>
        <end position="983"/>
    </location>
</feature>
<evidence type="ECO:0000256" key="5">
    <source>
        <dbReference type="ARBA" id="ARBA00022553"/>
    </source>
</evidence>
<evidence type="ECO:0000259" key="16">
    <source>
        <dbReference type="PROSITE" id="PS50076"/>
    </source>
</evidence>
<evidence type="ECO:0008006" key="21">
    <source>
        <dbReference type="Google" id="ProtNLM"/>
    </source>
</evidence>
<keyword evidence="4" id="KW-0963">Cytoplasm</keyword>
<dbReference type="Gene3D" id="1.10.150.20">
    <property type="entry name" value="5' to 3' exonuclease, C-terminal subdomain"/>
    <property type="match status" value="1"/>
</dbReference>
<feature type="compositionally biased region" description="Basic and acidic residues" evidence="14">
    <location>
        <begin position="1822"/>
        <end position="1843"/>
    </location>
</feature>
<feature type="transmembrane region" description="Helical" evidence="15">
    <location>
        <begin position="1268"/>
        <end position="1288"/>
    </location>
</feature>
<evidence type="ECO:0000256" key="15">
    <source>
        <dbReference type="SAM" id="Phobius"/>
    </source>
</evidence>
<evidence type="ECO:0000256" key="6">
    <source>
        <dbReference type="ARBA" id="ARBA00022741"/>
    </source>
</evidence>
<dbReference type="GO" id="GO:0030139">
    <property type="term" value="C:endocytic vesicle"/>
    <property type="evidence" value="ECO:0007669"/>
    <property type="project" value="TreeGrafter"/>
</dbReference>
<dbReference type="GO" id="GO:0005516">
    <property type="term" value="F:calmodulin binding"/>
    <property type="evidence" value="ECO:0007669"/>
    <property type="project" value="UniProtKB-KW"/>
</dbReference>
<dbReference type="PROSITE" id="PS51456">
    <property type="entry name" value="MYOSIN_MOTOR"/>
    <property type="match status" value="1"/>
</dbReference>
<feature type="binding site" evidence="12">
    <location>
        <begin position="152"/>
        <end position="159"/>
    </location>
    <ligand>
        <name>ATP</name>
        <dbReference type="ChEBI" id="CHEBI:30616"/>
    </ligand>
</feature>
<evidence type="ECO:0000256" key="9">
    <source>
        <dbReference type="ARBA" id="ARBA00023123"/>
    </source>
</evidence>
<keyword evidence="6 12" id="KW-0547">Nucleotide-binding</keyword>
<feature type="domain" description="Myosin motor" evidence="17">
    <location>
        <begin position="58"/>
        <end position="771"/>
    </location>
</feature>
<evidence type="ECO:0000313" key="19">
    <source>
        <dbReference type="EMBL" id="CAF1073249.1"/>
    </source>
</evidence>
<dbReference type="GO" id="GO:0007015">
    <property type="term" value="P:actin filament organization"/>
    <property type="evidence" value="ECO:0007669"/>
    <property type="project" value="TreeGrafter"/>
</dbReference>
<dbReference type="InterPro" id="IPR035892">
    <property type="entry name" value="C2_domain_sf"/>
</dbReference>
<dbReference type="InterPro" id="IPR049016">
    <property type="entry name" value="MYO6_lever"/>
</dbReference>
<dbReference type="GO" id="GO:0005524">
    <property type="term" value="F:ATP binding"/>
    <property type="evidence" value="ECO:0007669"/>
    <property type="project" value="UniProtKB-UniRule"/>
</dbReference>
<sequence>MITLNGNKPVWIRDNEHGFVLGKIADIASDNVTVQVNETKKILVAPYDSVFQAEEYDKDVDDNCALMYLNEGTLLNNVRRRYKKDLIYTYVANILIAINPYKELHGLYSLETIKRYNGKSLGVMPPHVFAIGDKAYRDMRTTKQSQSIIISGESGAGKTESAKYVLQYLTESYGAHSGQIEDRINKSNPLLEAFGNAKTTRNNNSSRFGKFIEVHFNEKYRVVGGYISHYLLEKSRICVQSKDERNYHIFYRLCAGAPENIRSALRLGSPDNFHYLNRGCTQYFCGTQTEKNLSKNRLSQDFMSKGSLRDPQLDDVKDFLECDQSMDHMGLSAQDKINIYSTVATVLHLGNINFEDDPESTKGGCRVASGHEQSLTITSEMLGLNVRELCDGLVTRVIMTKTTSNTKDNLISVPLKAHEAQNARDALAKAVYIRLFDYIVSVVNKSIPFSSSISYIGILDIAGFEYFPINSFEQFCINYCNEKLQQFFNERILKEEQILYEKEGLGLKKIHYIDNQDCIDLIEARITGCFDLLDEESKLPTPRPEHFTSEVHNRNKGHPRLDLPRKSKLRTSREIRDDEGFLIQHFAGSVVYSTAQFIEKNNDALHASLFLLVQECKNSFIKNLFPKASEQEPSTGKLNFISVGSKFRSQLTELMNKLRSTGISFIRCIKPNLKMIPNLFEGGQILSQLQCSGMVSVLDLMQQGFPSRTQFAELYAMYKSYLPAELARLEPRLFCKCLFKALNLRDADFKFGLTKVFFRPGKFAEFDELMKSDPQNLAVLISKVKKWLLWTRWKTAQWCALSVIKLKNKILYRRQCYMDIQRHIRMHLVYRRYAPRIRGLVKAKALHEQVASMENIAQRMKSNKEQVYQQIHQLKQRIDQLINNIANTQMTATQIDDAYNDLVSSIDREFRRLNQTLAEQEMKEEAERLKKIQKELENEKNKKFNEDKQFEKEQEEFRQRSVLAQRQREEEQLKTKVTAEEARRLKERQAQEFAEETYLAEMNERERRDYELARRLALEMGSEADLPRLARTRRPATNQKYDLNKHTYAQLRDLINTSCDIELLDACREEFHRRLKVYHAWKLKNRKTKNQSAVTDENDIIDDERAPKDILNNVVSTPLTDGANRANAQNTTSTASNSAKGGNKTGEQRYFRVPFVRPNEQNRDASGEHKKKGWWYAHFDDKWIVRQMEIHPDRKATLLVSGVDDTNMCELSLDETGLTGKKGAEILENDFEQEWAKHGGRECNCRRERNYTNMAGMKFEYDESGGKFYYFILSVYGLILVPATYWLWPKIEKRKSTPHPEERSNFTPCRDKHHLLHANEPNQRRRAIITKIGLIVAWIVLIFLAYRVSLIETEHKEYDPFAVLNIDREASTADIKRAYRDLSKKHHPDRGGDPEMFKEIAKAYKTLTDEEAKENWKKYGNPDGPGVTHFGIALPKWLVDHKNSVFVLLVYAGIFMIVLPVIVCLWWQKSARYSGDQILIDTIQLYWIFLSKTSSIIVKRAIMILSASREFDRTRNPLIVDRLSDNVELPKLFRELPDIQEKTKERPFQMPYCLKARTLLHAHLQRLTSLSPELENDKRYVVKKSPYLINEMINIEAQLVAMGHAGRLKNAPRLDTIENTMKLSPMIVQALWNTKSPLLQLPHITENQLRFFETKKRTIKSIRQFAAMDGEERRSMLRSITDEQYDDIMNVLSIYPHITMSISCGVFDDEDEHIITTGAVVTLTIHLQRENMSNVFNKELGLNQSSKINAMDEEANEEQVDDKENREKTNDTSKATAASNTSKGWNNKADKKKKSKKKGQTASSKANNTSANKQSTPANANKKQEKVDEKDSSDDDSSKHSDDSPSTLRHRHHEQSKDETNNSDNENNDDDNPPATPKKSRTNADNDEDTFLERFQQQQRKREKLETKAKISHRVFCPFYPEIKQECWWLYVADRKHFSLISAPVYLCTLKDKEEVEVKFSAPKTPGHYVYSVILRSDSYFDVDVMENLAFDVQAAKEMDNNHPQWDFSEDEGAANTKAEDEEFATESESDDE</sequence>
<keyword evidence="11 12" id="KW-0009">Actin-binding</keyword>
<dbReference type="GO" id="GO:0051015">
    <property type="term" value="F:actin filament binding"/>
    <property type="evidence" value="ECO:0007669"/>
    <property type="project" value="InterPro"/>
</dbReference>
<feature type="region of interest" description="Actin-binding" evidence="12">
    <location>
        <begin position="651"/>
        <end position="673"/>
    </location>
</feature>
<feature type="compositionally biased region" description="Basic and acidic residues" evidence="14">
    <location>
        <begin position="1762"/>
        <end position="1771"/>
    </location>
</feature>
<dbReference type="EMBL" id="CAJNOR010001093">
    <property type="protein sequence ID" value="CAF1073249.1"/>
    <property type="molecule type" value="Genomic_DNA"/>
</dbReference>
<dbReference type="Pfam" id="PF00063">
    <property type="entry name" value="Myosin_head"/>
    <property type="match status" value="1"/>
</dbReference>
<dbReference type="SMART" id="SM00973">
    <property type="entry name" value="Sec63"/>
    <property type="match status" value="1"/>
</dbReference>
<evidence type="ECO:0000256" key="10">
    <source>
        <dbReference type="ARBA" id="ARBA00023175"/>
    </source>
</evidence>
<dbReference type="PROSITE" id="PS51844">
    <property type="entry name" value="SH3_LIKE"/>
    <property type="match status" value="1"/>
</dbReference>
<evidence type="ECO:0000259" key="17">
    <source>
        <dbReference type="PROSITE" id="PS51456"/>
    </source>
</evidence>
<dbReference type="InterPro" id="IPR032412">
    <property type="entry name" value="Myosin-VI_CBD"/>
</dbReference>
<feature type="compositionally biased region" description="Polar residues" evidence="14">
    <location>
        <begin position="1772"/>
        <end position="1785"/>
    </location>
</feature>
<dbReference type="SMART" id="SM00271">
    <property type="entry name" value="DnaJ"/>
    <property type="match status" value="1"/>
</dbReference>
<evidence type="ECO:0000256" key="13">
    <source>
        <dbReference type="SAM" id="Coils"/>
    </source>
</evidence>
<keyword evidence="7 12" id="KW-0067">ATP-binding</keyword>
<accession>A0A814M620</accession>
<dbReference type="Gene3D" id="1.10.287.110">
    <property type="entry name" value="DnaJ domain"/>
    <property type="match status" value="1"/>
</dbReference>
<gene>
    <name evidence="19" type="ORF">XAT740_LOCUS16929</name>
</gene>
<feature type="region of interest" description="Disordered" evidence="14">
    <location>
        <begin position="2002"/>
        <end position="2033"/>
    </location>
</feature>
<dbReference type="InterPro" id="IPR001609">
    <property type="entry name" value="Myosin_head_motor_dom-like"/>
</dbReference>
<keyword evidence="15" id="KW-0812">Transmembrane</keyword>
<dbReference type="InterPro" id="IPR004179">
    <property type="entry name" value="Sec63-dom"/>
</dbReference>
<feature type="compositionally biased region" description="Polar residues" evidence="14">
    <location>
        <begin position="1807"/>
        <end position="1821"/>
    </location>
</feature>
<dbReference type="Gene3D" id="1.10.10.820">
    <property type="match status" value="1"/>
</dbReference>
<dbReference type="Pfam" id="PF02736">
    <property type="entry name" value="Myosin_N"/>
    <property type="match status" value="1"/>
</dbReference>
<dbReference type="FunFam" id="3.40.850.10:FF:000018">
    <property type="entry name" value="unconventional myosin-VI isoform X1"/>
    <property type="match status" value="1"/>
</dbReference>
<dbReference type="SUPFAM" id="SSF52540">
    <property type="entry name" value="P-loop containing nucleoside triphosphate hydrolases"/>
    <property type="match status" value="1"/>
</dbReference>
<feature type="domain" description="Myosin N-terminal SH3-like" evidence="18">
    <location>
        <begin position="5"/>
        <end position="55"/>
    </location>
</feature>
<dbReference type="GO" id="GO:0016459">
    <property type="term" value="C:myosin complex"/>
    <property type="evidence" value="ECO:0007669"/>
    <property type="project" value="UniProtKB-KW"/>
</dbReference>
<evidence type="ECO:0000259" key="18">
    <source>
        <dbReference type="PROSITE" id="PS51844"/>
    </source>
</evidence>
<keyword evidence="13" id="KW-0175">Coiled coil</keyword>
<evidence type="ECO:0000256" key="7">
    <source>
        <dbReference type="ARBA" id="ARBA00022840"/>
    </source>
</evidence>
<feature type="domain" description="J" evidence="16">
    <location>
        <begin position="1359"/>
        <end position="1420"/>
    </location>
</feature>
<comment type="similarity">
    <text evidence="3 12">Belongs to the TRAFAC class myosin-kinesin ATPase superfamily. Myosin family.</text>
</comment>
<reference evidence="19" key="1">
    <citation type="submission" date="2021-02" db="EMBL/GenBank/DDBJ databases">
        <authorList>
            <person name="Nowell W R."/>
        </authorList>
    </citation>
    <scope>NUCLEOTIDE SEQUENCE</scope>
</reference>
<dbReference type="Gene3D" id="2.30.30.360">
    <property type="entry name" value="Myosin S1 fragment, N-terminal"/>
    <property type="match status" value="1"/>
</dbReference>
<comment type="caution">
    <text evidence="19">The sequence shown here is derived from an EMBL/GenBank/DDBJ whole genome shotgun (WGS) entry which is preliminary data.</text>
</comment>
<dbReference type="Gene3D" id="3.40.850.10">
    <property type="entry name" value="Kinesin motor domain"/>
    <property type="match status" value="1"/>
</dbReference>
<feature type="compositionally biased region" description="Basic residues" evidence="14">
    <location>
        <begin position="1790"/>
        <end position="1799"/>
    </location>
</feature>